<dbReference type="AlphaFoldDB" id="A0A1G4W8Z3"/>
<dbReference type="STRING" id="1502745.SAMN02799620_02555"/>
<sequence length="43" mass="4646">MTAKSGDDSPTALIDARIREDDTIDESALTALVREAIELNTAR</sequence>
<evidence type="ECO:0000313" key="2">
    <source>
        <dbReference type="Proteomes" id="UP000199707"/>
    </source>
</evidence>
<gene>
    <name evidence="1" type="ORF">SAMN02799620_02555</name>
</gene>
<accession>A0A1G4W8Z3</accession>
<organism evidence="1 2">
    <name type="scientific">Mycolicibacterium fluoranthenivorans</name>
    <dbReference type="NCBI Taxonomy" id="258505"/>
    <lineage>
        <taxon>Bacteria</taxon>
        <taxon>Bacillati</taxon>
        <taxon>Actinomycetota</taxon>
        <taxon>Actinomycetes</taxon>
        <taxon>Mycobacteriales</taxon>
        <taxon>Mycobacteriaceae</taxon>
        <taxon>Mycolicibacterium</taxon>
    </lineage>
</organism>
<reference evidence="2" key="1">
    <citation type="submission" date="2016-10" db="EMBL/GenBank/DDBJ databases">
        <authorList>
            <person name="Varghese N."/>
            <person name="Submissions S."/>
        </authorList>
    </citation>
    <scope>NUCLEOTIDE SEQUENCE [LARGE SCALE GENOMIC DNA]</scope>
    <source>
        <strain evidence="2">UNC267MFSha1.1M11</strain>
    </source>
</reference>
<dbReference type="EMBL" id="FMUB01000005">
    <property type="protein sequence ID" value="SCX18762.1"/>
    <property type="molecule type" value="Genomic_DNA"/>
</dbReference>
<dbReference type="RefSeq" id="WP_268875640.1">
    <property type="nucleotide sequence ID" value="NZ_FMUB01000005.1"/>
</dbReference>
<proteinExistence type="predicted"/>
<evidence type="ECO:0000313" key="1">
    <source>
        <dbReference type="EMBL" id="SCX18762.1"/>
    </source>
</evidence>
<protein>
    <submittedName>
        <fullName evidence="1">Uncharacterized protein</fullName>
    </submittedName>
</protein>
<name>A0A1G4W8Z3_9MYCO</name>
<dbReference type="Proteomes" id="UP000199707">
    <property type="component" value="Unassembled WGS sequence"/>
</dbReference>